<feature type="region of interest" description="Disordered" evidence="1">
    <location>
        <begin position="206"/>
        <end position="240"/>
    </location>
</feature>
<dbReference type="AlphaFoldDB" id="A0A267FLX2"/>
<gene>
    <name evidence="3" type="ORF">BOX15_Mlig000417g20</name>
    <name evidence="2" type="ORF">BOX15_Mlig000417g22</name>
    <name evidence="4" type="ORF">BOX15_Mlig000417g9</name>
    <name evidence="5" type="ORF">BOX15_Mlig002123g1</name>
</gene>
<dbReference type="EMBL" id="NIVC01000922">
    <property type="protein sequence ID" value="PAA74795.1"/>
    <property type="molecule type" value="Genomic_DNA"/>
</dbReference>
<feature type="region of interest" description="Disordered" evidence="1">
    <location>
        <begin position="426"/>
        <end position="466"/>
    </location>
</feature>
<feature type="compositionally biased region" description="Polar residues" evidence="1">
    <location>
        <begin position="206"/>
        <end position="231"/>
    </location>
</feature>
<dbReference type="EMBL" id="NIVC01000251">
    <property type="protein sequence ID" value="PAA87051.1"/>
    <property type="molecule type" value="Genomic_DNA"/>
</dbReference>
<dbReference type="Proteomes" id="UP000215902">
    <property type="component" value="Unassembled WGS sequence"/>
</dbReference>
<organism evidence="2 6">
    <name type="scientific">Macrostomum lignano</name>
    <dbReference type="NCBI Taxonomy" id="282301"/>
    <lineage>
        <taxon>Eukaryota</taxon>
        <taxon>Metazoa</taxon>
        <taxon>Spiralia</taxon>
        <taxon>Lophotrochozoa</taxon>
        <taxon>Platyhelminthes</taxon>
        <taxon>Rhabditophora</taxon>
        <taxon>Macrostomorpha</taxon>
        <taxon>Macrostomida</taxon>
        <taxon>Macrostomidae</taxon>
        <taxon>Macrostomum</taxon>
    </lineage>
</organism>
<evidence type="ECO:0008006" key="7">
    <source>
        <dbReference type="Google" id="ProtNLM"/>
    </source>
</evidence>
<protein>
    <recommendedName>
        <fullName evidence="7">DUF4806 domain-containing protein</fullName>
    </recommendedName>
</protein>
<evidence type="ECO:0000313" key="2">
    <source>
        <dbReference type="EMBL" id="PAA74795.1"/>
    </source>
</evidence>
<reference evidence="2 6" key="1">
    <citation type="submission" date="2017-06" db="EMBL/GenBank/DDBJ databases">
        <title>A platform for efficient transgenesis in Macrostomum lignano, a flatworm model organism for stem cell research.</title>
        <authorList>
            <person name="Berezikov E."/>
        </authorList>
    </citation>
    <scope>NUCLEOTIDE SEQUENCE [LARGE SCALE GENOMIC DNA]</scope>
    <source>
        <strain evidence="2">DV1</strain>
        <tissue evidence="2">Whole organism</tissue>
    </source>
</reference>
<name>A0A267FLX2_9PLAT</name>
<feature type="non-terminal residue" evidence="2">
    <location>
        <position position="1"/>
    </location>
</feature>
<evidence type="ECO:0000313" key="6">
    <source>
        <dbReference type="Proteomes" id="UP000215902"/>
    </source>
</evidence>
<comment type="caution">
    <text evidence="2">The sequence shown here is derived from an EMBL/GenBank/DDBJ whole genome shotgun (WGS) entry which is preliminary data.</text>
</comment>
<sequence>KFIVYFTSDYEVIEADEEDCLLGSFTKWTIEQWRQVDKLEEVHIQVIYNDKLEDCIVLQVVPHACDTSDTVAMLRAVVKEKHYRPSKLLKILPDRVRSNKRQTFPPMKNLETDNDATDIDAVADAASHGQANRGPTQRSESLSGSSGVVCLPPLPTLQASGIAEAYDGTMAQSTVRKLQNRTSMAPPPEPQSIDSPAFERLHPQAALNSSGSSTPTRHPSRQFSCTPTSAPRASFSREQLRQPAQFSALPQLETQARSQVEACGYTWGSVEGLYCLQLLSIRELMKLKATIESSSLRGAAAAPTLEIPFGLPVANEADLNSAVEKISASAEAKTALTSFIQKKCLGPSVTQSVRYAMNELLARDFQQRFNRTGGKDARGRGQQENSKMSFDKCFGGIVKDALGSSFTLHDINKAIERFFDGVRKRRSHEGSAESDVAGGHGAPTPSRRRSTMRVQRISDSTDEENM</sequence>
<feature type="compositionally biased region" description="Polar residues" evidence="1">
    <location>
        <begin position="129"/>
        <end position="146"/>
    </location>
</feature>
<evidence type="ECO:0000313" key="5">
    <source>
        <dbReference type="EMBL" id="PAA93542.1"/>
    </source>
</evidence>
<dbReference type="EMBL" id="NIVC01000025">
    <property type="protein sequence ID" value="PAA93542.1"/>
    <property type="molecule type" value="Genomic_DNA"/>
</dbReference>
<evidence type="ECO:0000256" key="1">
    <source>
        <dbReference type="SAM" id="MobiDB-lite"/>
    </source>
</evidence>
<keyword evidence="6" id="KW-1185">Reference proteome</keyword>
<dbReference type="EMBL" id="NIVC01000901">
    <property type="protein sequence ID" value="PAA75127.1"/>
    <property type="molecule type" value="Genomic_DNA"/>
</dbReference>
<evidence type="ECO:0000313" key="3">
    <source>
        <dbReference type="EMBL" id="PAA75127.1"/>
    </source>
</evidence>
<evidence type="ECO:0000313" key="4">
    <source>
        <dbReference type="EMBL" id="PAA87051.1"/>
    </source>
</evidence>
<accession>A0A267FLX2</accession>
<feature type="region of interest" description="Disordered" evidence="1">
    <location>
        <begin position="126"/>
        <end position="147"/>
    </location>
</feature>
<feature type="region of interest" description="Disordered" evidence="1">
    <location>
        <begin position="177"/>
        <end position="196"/>
    </location>
</feature>
<proteinExistence type="predicted"/>